<proteinExistence type="predicted"/>
<sequence length="106" mass="11904">CCSHHLAQMDTSSLATFCVLLKYLYTKDLDFAVDPTQYLMCDMDHLRDETSMDLTSALAVLNKTLEEHNAAKFYAIWNIKDKVTSSSLQIDSRLLTCASSVSRVCS</sequence>
<evidence type="ECO:0000313" key="1">
    <source>
        <dbReference type="EMBL" id="KAF9952458.1"/>
    </source>
</evidence>
<dbReference type="AlphaFoldDB" id="A0A9P6LYF2"/>
<dbReference type="OrthoDB" id="2373229at2759"/>
<dbReference type="Proteomes" id="UP000749646">
    <property type="component" value="Unassembled WGS sequence"/>
</dbReference>
<reference evidence="1" key="1">
    <citation type="journal article" date="2020" name="Fungal Divers.">
        <title>Resolving the Mortierellaceae phylogeny through synthesis of multi-gene phylogenetics and phylogenomics.</title>
        <authorList>
            <person name="Vandepol N."/>
            <person name="Liber J."/>
            <person name="Desiro A."/>
            <person name="Na H."/>
            <person name="Kennedy M."/>
            <person name="Barry K."/>
            <person name="Grigoriev I.V."/>
            <person name="Miller A.N."/>
            <person name="O'Donnell K."/>
            <person name="Stajich J.E."/>
            <person name="Bonito G."/>
        </authorList>
    </citation>
    <scope>NUCLEOTIDE SEQUENCE</scope>
    <source>
        <strain evidence="1">MES-2147</strain>
    </source>
</reference>
<keyword evidence="2" id="KW-1185">Reference proteome</keyword>
<feature type="non-terminal residue" evidence="1">
    <location>
        <position position="1"/>
    </location>
</feature>
<gene>
    <name evidence="1" type="ORF">BGZ65_005247</name>
</gene>
<evidence type="ECO:0000313" key="2">
    <source>
        <dbReference type="Proteomes" id="UP000749646"/>
    </source>
</evidence>
<dbReference type="EMBL" id="JAAAHW010006985">
    <property type="protein sequence ID" value="KAF9952458.1"/>
    <property type="molecule type" value="Genomic_DNA"/>
</dbReference>
<organism evidence="1 2">
    <name type="scientific">Modicella reniformis</name>
    <dbReference type="NCBI Taxonomy" id="1440133"/>
    <lineage>
        <taxon>Eukaryota</taxon>
        <taxon>Fungi</taxon>
        <taxon>Fungi incertae sedis</taxon>
        <taxon>Mucoromycota</taxon>
        <taxon>Mortierellomycotina</taxon>
        <taxon>Mortierellomycetes</taxon>
        <taxon>Mortierellales</taxon>
        <taxon>Mortierellaceae</taxon>
        <taxon>Modicella</taxon>
    </lineage>
</organism>
<comment type="caution">
    <text evidence="1">The sequence shown here is derived from an EMBL/GenBank/DDBJ whole genome shotgun (WGS) entry which is preliminary data.</text>
</comment>
<name>A0A9P6LYF2_9FUNG</name>
<protein>
    <submittedName>
        <fullName evidence="1">Uncharacterized protein</fullName>
    </submittedName>
</protein>
<accession>A0A9P6LYF2</accession>